<evidence type="ECO:0000313" key="2">
    <source>
        <dbReference type="EMBL" id="TWV97967.1"/>
    </source>
</evidence>
<dbReference type="RefSeq" id="WP_146306986.1">
    <property type="nucleotide sequence ID" value="NZ_VOHS01000027.1"/>
</dbReference>
<keyword evidence="1" id="KW-0732">Signal</keyword>
<sequence>MRIPSRIFLFMALLAIVFSACNSSRNNELLIHKKWRVYDVVVPPGSPYDNTQITQAIDLKRGYYTNVYYQFLDNNLFIATIDNRPDSGRYKLLSDGKIISVTAANGLRSAADKVTENLVTIVKLDATHFDMKVYTGEYYFILKTKAE</sequence>
<dbReference type="OrthoDB" id="671837at2"/>
<comment type="caution">
    <text evidence="2">The sequence shown here is derived from an EMBL/GenBank/DDBJ whole genome shotgun (WGS) entry which is preliminary data.</text>
</comment>
<protein>
    <recommendedName>
        <fullName evidence="4">Lipocalin-like domain-containing protein</fullName>
    </recommendedName>
</protein>
<dbReference type="Proteomes" id="UP000318815">
    <property type="component" value="Unassembled WGS sequence"/>
</dbReference>
<organism evidence="2 3">
    <name type="scientific">Chitinophaga pinensis</name>
    <dbReference type="NCBI Taxonomy" id="79329"/>
    <lineage>
        <taxon>Bacteria</taxon>
        <taxon>Pseudomonadati</taxon>
        <taxon>Bacteroidota</taxon>
        <taxon>Chitinophagia</taxon>
        <taxon>Chitinophagales</taxon>
        <taxon>Chitinophagaceae</taxon>
        <taxon>Chitinophaga</taxon>
    </lineage>
</organism>
<dbReference type="AlphaFoldDB" id="A0A5C6LLS1"/>
<keyword evidence="3" id="KW-1185">Reference proteome</keyword>
<gene>
    <name evidence="2" type="ORF">FEF09_21330</name>
</gene>
<name>A0A5C6LLS1_9BACT</name>
<evidence type="ECO:0000313" key="3">
    <source>
        <dbReference type="Proteomes" id="UP000318815"/>
    </source>
</evidence>
<accession>A0A5C6LLS1</accession>
<feature type="chain" id="PRO_5022813897" description="Lipocalin-like domain-containing protein" evidence="1">
    <location>
        <begin position="21"/>
        <end position="147"/>
    </location>
</feature>
<evidence type="ECO:0008006" key="4">
    <source>
        <dbReference type="Google" id="ProtNLM"/>
    </source>
</evidence>
<feature type="signal peptide" evidence="1">
    <location>
        <begin position="1"/>
        <end position="20"/>
    </location>
</feature>
<proteinExistence type="predicted"/>
<dbReference type="EMBL" id="VOHS01000027">
    <property type="protein sequence ID" value="TWV97967.1"/>
    <property type="molecule type" value="Genomic_DNA"/>
</dbReference>
<dbReference type="PROSITE" id="PS51257">
    <property type="entry name" value="PROKAR_LIPOPROTEIN"/>
    <property type="match status" value="1"/>
</dbReference>
<evidence type="ECO:0000256" key="1">
    <source>
        <dbReference type="SAM" id="SignalP"/>
    </source>
</evidence>
<reference evidence="2 3" key="1">
    <citation type="submission" date="2019-08" db="EMBL/GenBank/DDBJ databases">
        <title>Whole genome sequencing of chitin degrading bacteria Chitinophaga pinensis YS16.</title>
        <authorList>
            <person name="Singh R.P."/>
            <person name="Manchanda G."/>
            <person name="Maurya I.K."/>
            <person name="Joshi N.K."/>
            <person name="Srivastava A.K."/>
        </authorList>
    </citation>
    <scope>NUCLEOTIDE SEQUENCE [LARGE SCALE GENOMIC DNA]</scope>
    <source>
        <strain evidence="2 3">YS-16</strain>
    </source>
</reference>